<evidence type="ECO:0000313" key="1">
    <source>
        <dbReference type="EMBL" id="GAA4391559.1"/>
    </source>
</evidence>
<evidence type="ECO:0000313" key="2">
    <source>
        <dbReference type="Proteomes" id="UP001500635"/>
    </source>
</evidence>
<proteinExistence type="predicted"/>
<dbReference type="EMBL" id="BAABFR010000026">
    <property type="protein sequence ID" value="GAA4391559.1"/>
    <property type="molecule type" value="Genomic_DNA"/>
</dbReference>
<dbReference type="Proteomes" id="UP001500635">
    <property type="component" value="Unassembled WGS sequence"/>
</dbReference>
<reference evidence="2" key="1">
    <citation type="journal article" date="2019" name="Int. J. Syst. Evol. Microbiol.">
        <title>The Global Catalogue of Microorganisms (GCM) 10K type strain sequencing project: providing services to taxonomists for standard genome sequencing and annotation.</title>
        <authorList>
            <consortium name="The Broad Institute Genomics Platform"/>
            <consortium name="The Broad Institute Genome Sequencing Center for Infectious Disease"/>
            <person name="Wu L."/>
            <person name="Ma J."/>
        </authorList>
    </citation>
    <scope>NUCLEOTIDE SEQUENCE [LARGE SCALE GENOMIC DNA]</scope>
    <source>
        <strain evidence="2">JCM 17688</strain>
    </source>
</reference>
<gene>
    <name evidence="1" type="ORF">GCM10023147_20560</name>
</gene>
<comment type="caution">
    <text evidence="1">The sequence shown here is derived from an EMBL/GenBank/DDBJ whole genome shotgun (WGS) entry which is preliminary data.</text>
</comment>
<organism evidence="1 2">
    <name type="scientific">Tsukamurella soli</name>
    <dbReference type="NCBI Taxonomy" id="644556"/>
    <lineage>
        <taxon>Bacteria</taxon>
        <taxon>Bacillati</taxon>
        <taxon>Actinomycetota</taxon>
        <taxon>Actinomycetes</taxon>
        <taxon>Mycobacteriales</taxon>
        <taxon>Tsukamurellaceae</taxon>
        <taxon>Tsukamurella</taxon>
    </lineage>
</organism>
<dbReference type="RefSeq" id="WP_344994736.1">
    <property type="nucleotide sequence ID" value="NZ_BAABFR010000026.1"/>
</dbReference>
<accession>A0ABP8JJ92</accession>
<sequence>MDHQLMNPLLEAWDALNVAAEALEAGDAQLHQDMFELYMLAIEKYERRRT</sequence>
<keyword evidence="2" id="KW-1185">Reference proteome</keyword>
<name>A0ABP8JJ92_9ACTN</name>
<protein>
    <submittedName>
        <fullName evidence="1">Uncharacterized protein</fullName>
    </submittedName>
</protein>